<sequence>GAAVRLGPVRRRAARRRRGGRGRPGGGTVTGPRAVRTGRVAVAALARAALLAVGWWALAEGDAATAGYGAVVVPLVTAASFALVPASGRTLRPLRRTPPALRLAGWFLWRAVLGGVDVALRALRTPVDTDPVVLEHRLTLPPGAPRVLCANLCTLMPGALSVDLRGDVLVLHVLDRRMPARAQVDELQRRIAAVLDA</sequence>
<dbReference type="PANTHER" id="PTHR34584">
    <property type="entry name" value="NA(+)/H(+) ANTIPORTER SUBUNIT E1"/>
    <property type="match status" value="1"/>
</dbReference>
<dbReference type="PANTHER" id="PTHR34584:SF1">
    <property type="entry name" value="NA(+)_H(+) ANTIPORTER SUBUNIT E1"/>
    <property type="match status" value="1"/>
</dbReference>
<keyword evidence="5 8" id="KW-1133">Transmembrane helix</keyword>
<dbReference type="Pfam" id="PF01899">
    <property type="entry name" value="MNHE"/>
    <property type="match status" value="1"/>
</dbReference>
<gene>
    <name evidence="9" type="ORF">FA014_10120</name>
</gene>
<feature type="non-terminal residue" evidence="9">
    <location>
        <position position="1"/>
    </location>
</feature>
<evidence type="ECO:0000256" key="8">
    <source>
        <dbReference type="SAM" id="Phobius"/>
    </source>
</evidence>
<comment type="subcellular location">
    <subcellularLocation>
        <location evidence="1">Cell membrane</location>
        <topology evidence="1">Multi-pass membrane protein</topology>
    </subcellularLocation>
</comment>
<comment type="caution">
    <text evidence="9">The sequence shown here is derived from an EMBL/GenBank/DDBJ whole genome shotgun (WGS) entry which is preliminary data.</text>
</comment>
<proteinExistence type="inferred from homology"/>
<keyword evidence="4 8" id="KW-0812">Transmembrane</keyword>
<dbReference type="Proteomes" id="UP000308121">
    <property type="component" value="Unassembled WGS sequence"/>
</dbReference>
<protein>
    <recommendedName>
        <fullName evidence="11">Cation transporter</fullName>
    </recommendedName>
</protein>
<feature type="region of interest" description="Disordered" evidence="7">
    <location>
        <begin position="1"/>
        <end position="33"/>
    </location>
</feature>
<feature type="transmembrane region" description="Helical" evidence="8">
    <location>
        <begin position="40"/>
        <end position="59"/>
    </location>
</feature>
<comment type="similarity">
    <text evidence="2">Belongs to the CPA3 antiporters (TC 2.A.63) subunit E family.</text>
</comment>
<feature type="transmembrane region" description="Helical" evidence="8">
    <location>
        <begin position="65"/>
        <end position="86"/>
    </location>
</feature>
<dbReference type="OrthoDB" id="4773693at2"/>
<reference evidence="9 10" key="1">
    <citation type="submission" date="2019-05" db="EMBL/GenBank/DDBJ databases">
        <title>Genome sequence of Cellulomonas hominis strain CS1.</title>
        <authorList>
            <person name="Belmont J."/>
            <person name="Maclea K.S."/>
        </authorList>
    </citation>
    <scope>NUCLEOTIDE SEQUENCE [LARGE SCALE GENOMIC DNA]</scope>
    <source>
        <strain evidence="9 10">CS1</strain>
    </source>
</reference>
<name>A0A7Z8JYT5_9CELL</name>
<evidence type="ECO:0000256" key="2">
    <source>
        <dbReference type="ARBA" id="ARBA00006228"/>
    </source>
</evidence>
<evidence type="ECO:0000256" key="7">
    <source>
        <dbReference type="SAM" id="MobiDB-lite"/>
    </source>
</evidence>
<evidence type="ECO:0008006" key="11">
    <source>
        <dbReference type="Google" id="ProtNLM"/>
    </source>
</evidence>
<evidence type="ECO:0000256" key="4">
    <source>
        <dbReference type="ARBA" id="ARBA00022692"/>
    </source>
</evidence>
<keyword evidence="6 8" id="KW-0472">Membrane</keyword>
<dbReference type="GO" id="GO:0008324">
    <property type="term" value="F:monoatomic cation transmembrane transporter activity"/>
    <property type="evidence" value="ECO:0007669"/>
    <property type="project" value="InterPro"/>
</dbReference>
<keyword evidence="3" id="KW-1003">Cell membrane</keyword>
<dbReference type="GO" id="GO:0005886">
    <property type="term" value="C:plasma membrane"/>
    <property type="evidence" value="ECO:0007669"/>
    <property type="project" value="UniProtKB-SubCell"/>
</dbReference>
<evidence type="ECO:0000313" key="9">
    <source>
        <dbReference type="EMBL" id="TKR23634.1"/>
    </source>
</evidence>
<evidence type="ECO:0000313" key="10">
    <source>
        <dbReference type="Proteomes" id="UP000308121"/>
    </source>
</evidence>
<evidence type="ECO:0000256" key="5">
    <source>
        <dbReference type="ARBA" id="ARBA00022989"/>
    </source>
</evidence>
<dbReference type="EMBL" id="SZYE01000070">
    <property type="protein sequence ID" value="TKR23634.1"/>
    <property type="molecule type" value="Genomic_DNA"/>
</dbReference>
<organism evidence="9 10">
    <name type="scientific">Cellulomonas hominis</name>
    <dbReference type="NCBI Taxonomy" id="156981"/>
    <lineage>
        <taxon>Bacteria</taxon>
        <taxon>Bacillati</taxon>
        <taxon>Actinomycetota</taxon>
        <taxon>Actinomycetes</taxon>
        <taxon>Micrococcales</taxon>
        <taxon>Cellulomonadaceae</taxon>
        <taxon>Cellulomonas</taxon>
    </lineage>
</organism>
<accession>A0A7Z8JYT5</accession>
<evidence type="ECO:0000256" key="6">
    <source>
        <dbReference type="ARBA" id="ARBA00023136"/>
    </source>
</evidence>
<evidence type="ECO:0000256" key="3">
    <source>
        <dbReference type="ARBA" id="ARBA00022475"/>
    </source>
</evidence>
<feature type="compositionally biased region" description="Basic residues" evidence="7">
    <location>
        <begin position="8"/>
        <end position="21"/>
    </location>
</feature>
<dbReference type="AlphaFoldDB" id="A0A7Z8JYT5"/>
<evidence type="ECO:0000256" key="1">
    <source>
        <dbReference type="ARBA" id="ARBA00004651"/>
    </source>
</evidence>
<dbReference type="InterPro" id="IPR002758">
    <property type="entry name" value="Cation_antiport_E"/>
</dbReference>